<dbReference type="KEGG" id="ccro:CMC5_061150"/>
<protein>
    <submittedName>
        <fullName evidence="3">Uncharacterized protein</fullName>
    </submittedName>
</protein>
<evidence type="ECO:0000313" key="3">
    <source>
        <dbReference type="EMBL" id="AKT41893.1"/>
    </source>
</evidence>
<dbReference type="AlphaFoldDB" id="A0A0K1EMM3"/>
<keyword evidence="4" id="KW-1185">Reference proteome</keyword>
<name>A0A0K1EMM3_CHOCO</name>
<feature type="compositionally biased region" description="Gly residues" evidence="1">
    <location>
        <begin position="98"/>
        <end position="111"/>
    </location>
</feature>
<dbReference type="Proteomes" id="UP000067626">
    <property type="component" value="Chromosome"/>
</dbReference>
<gene>
    <name evidence="3" type="ORF">CMC5_061150</name>
</gene>
<feature type="transmembrane region" description="Helical" evidence="2">
    <location>
        <begin position="123"/>
        <end position="149"/>
    </location>
</feature>
<keyword evidence="2" id="KW-0812">Transmembrane</keyword>
<dbReference type="EMBL" id="CP012159">
    <property type="protein sequence ID" value="AKT41893.1"/>
    <property type="molecule type" value="Genomic_DNA"/>
</dbReference>
<accession>A0A0K1EMM3</accession>
<reference evidence="3 4" key="1">
    <citation type="submission" date="2015-07" db="EMBL/GenBank/DDBJ databases">
        <title>Genome analysis of myxobacterium Chondromyces crocatus Cm c5 reveals a high potential for natural compound synthesis and the genetic basis for the loss of fruiting body formation.</title>
        <authorList>
            <person name="Zaburannyi N."/>
            <person name="Bunk B."/>
            <person name="Maier J."/>
            <person name="Overmann J."/>
            <person name="Mueller R."/>
        </authorList>
    </citation>
    <scope>NUCLEOTIDE SEQUENCE [LARGE SCALE GENOMIC DNA]</scope>
    <source>
        <strain evidence="3 4">Cm c5</strain>
    </source>
</reference>
<feature type="region of interest" description="Disordered" evidence="1">
    <location>
        <begin position="1"/>
        <end position="117"/>
    </location>
</feature>
<keyword evidence="2" id="KW-1133">Transmembrane helix</keyword>
<evidence type="ECO:0000256" key="1">
    <source>
        <dbReference type="SAM" id="MobiDB-lite"/>
    </source>
</evidence>
<sequence length="315" mass="31871">MTHIAPKTLATTPTHLVPSGIMQQPPGYPPPPGGAYGPPGPPPGGGHGPPGGGFGPPGYGHPGGPHGPGGFGHGPPGGGNVPPGGPFGPPGYFPPGAGHPGGHQGPPGGGYGPPPPRKEGTSIAVIALIALIGFGVFGLGGCLVCFYLGASTSPTSTPTASSTTPTVAPTATETSTWITSERPFVKFLAPPRWDKALKDDWGVFTSPDGQAVFAFTTFSRPGESTARLSRAAWALGVTDIQWGSPSTGTIGEEKFSARTGEGTCNFNGPGGYIWYATVNPGSVEQILLIYTVSAKGDRSHKDAALTSVRSLRRRP</sequence>
<feature type="compositionally biased region" description="Gly residues" evidence="1">
    <location>
        <begin position="45"/>
        <end position="82"/>
    </location>
</feature>
<dbReference type="PATRIC" id="fig|52.7.peg.6721"/>
<evidence type="ECO:0000256" key="2">
    <source>
        <dbReference type="SAM" id="Phobius"/>
    </source>
</evidence>
<dbReference type="STRING" id="52.CMC5_061150"/>
<dbReference type="RefSeq" id="WP_156338955.1">
    <property type="nucleotide sequence ID" value="NZ_CP012159.1"/>
</dbReference>
<feature type="compositionally biased region" description="Pro residues" evidence="1">
    <location>
        <begin position="83"/>
        <end position="93"/>
    </location>
</feature>
<proteinExistence type="predicted"/>
<evidence type="ECO:0000313" key="4">
    <source>
        <dbReference type="Proteomes" id="UP000067626"/>
    </source>
</evidence>
<keyword evidence="2" id="KW-0472">Membrane</keyword>
<feature type="compositionally biased region" description="Pro residues" evidence="1">
    <location>
        <begin position="26"/>
        <end position="44"/>
    </location>
</feature>
<organism evidence="3 4">
    <name type="scientific">Chondromyces crocatus</name>
    <dbReference type="NCBI Taxonomy" id="52"/>
    <lineage>
        <taxon>Bacteria</taxon>
        <taxon>Pseudomonadati</taxon>
        <taxon>Myxococcota</taxon>
        <taxon>Polyangia</taxon>
        <taxon>Polyangiales</taxon>
        <taxon>Polyangiaceae</taxon>
        <taxon>Chondromyces</taxon>
    </lineage>
</organism>
<dbReference type="OrthoDB" id="5519174at2"/>